<name>A0A5B7GEY0_PORTR</name>
<sequence>MMRRQDKHEEEEEEERTLGSRAAPPCRGSVGPAHLPPAARLCAVVIIANGDRKENIVQGVRGATRLLLCDGQVRAAPPGKGGDEDGSGRLTMLPPGVLSLHNILAHKAVRVIVVG</sequence>
<keyword evidence="3" id="KW-1185">Reference proteome</keyword>
<comment type="caution">
    <text evidence="2">The sequence shown here is derived from an EMBL/GenBank/DDBJ whole genome shotgun (WGS) entry which is preliminary data.</text>
</comment>
<protein>
    <submittedName>
        <fullName evidence="2">Uncharacterized protein</fullName>
    </submittedName>
</protein>
<feature type="region of interest" description="Disordered" evidence="1">
    <location>
        <begin position="1"/>
        <end position="33"/>
    </location>
</feature>
<evidence type="ECO:0000313" key="3">
    <source>
        <dbReference type="Proteomes" id="UP000324222"/>
    </source>
</evidence>
<dbReference type="AlphaFoldDB" id="A0A5B7GEY0"/>
<dbReference type="Proteomes" id="UP000324222">
    <property type="component" value="Unassembled WGS sequence"/>
</dbReference>
<reference evidence="2 3" key="1">
    <citation type="submission" date="2019-05" db="EMBL/GenBank/DDBJ databases">
        <title>Another draft genome of Portunus trituberculatus and its Hox gene families provides insights of decapod evolution.</title>
        <authorList>
            <person name="Jeong J.-H."/>
            <person name="Song I."/>
            <person name="Kim S."/>
            <person name="Choi T."/>
            <person name="Kim D."/>
            <person name="Ryu S."/>
            <person name="Kim W."/>
        </authorList>
    </citation>
    <scope>NUCLEOTIDE SEQUENCE [LARGE SCALE GENOMIC DNA]</scope>
    <source>
        <tissue evidence="2">Muscle</tissue>
    </source>
</reference>
<accession>A0A5B7GEY0</accession>
<dbReference type="EMBL" id="VSRR010013552">
    <property type="protein sequence ID" value="MPC55927.1"/>
    <property type="molecule type" value="Genomic_DNA"/>
</dbReference>
<gene>
    <name evidence="2" type="ORF">E2C01_049873</name>
</gene>
<evidence type="ECO:0000256" key="1">
    <source>
        <dbReference type="SAM" id="MobiDB-lite"/>
    </source>
</evidence>
<organism evidence="2 3">
    <name type="scientific">Portunus trituberculatus</name>
    <name type="common">Swimming crab</name>
    <name type="synonym">Neptunus trituberculatus</name>
    <dbReference type="NCBI Taxonomy" id="210409"/>
    <lineage>
        <taxon>Eukaryota</taxon>
        <taxon>Metazoa</taxon>
        <taxon>Ecdysozoa</taxon>
        <taxon>Arthropoda</taxon>
        <taxon>Crustacea</taxon>
        <taxon>Multicrustacea</taxon>
        <taxon>Malacostraca</taxon>
        <taxon>Eumalacostraca</taxon>
        <taxon>Eucarida</taxon>
        <taxon>Decapoda</taxon>
        <taxon>Pleocyemata</taxon>
        <taxon>Brachyura</taxon>
        <taxon>Eubrachyura</taxon>
        <taxon>Portunoidea</taxon>
        <taxon>Portunidae</taxon>
        <taxon>Portuninae</taxon>
        <taxon>Portunus</taxon>
    </lineage>
</organism>
<proteinExistence type="predicted"/>
<evidence type="ECO:0000313" key="2">
    <source>
        <dbReference type="EMBL" id="MPC55927.1"/>
    </source>
</evidence>